<evidence type="ECO:0000313" key="1">
    <source>
        <dbReference type="EMBL" id="NOV35730.1"/>
    </source>
</evidence>
<organism evidence="1">
    <name type="scientific">Rhipicephalus microplus</name>
    <name type="common">Cattle tick</name>
    <name type="synonym">Boophilus microplus</name>
    <dbReference type="NCBI Taxonomy" id="6941"/>
    <lineage>
        <taxon>Eukaryota</taxon>
        <taxon>Metazoa</taxon>
        <taxon>Ecdysozoa</taxon>
        <taxon>Arthropoda</taxon>
        <taxon>Chelicerata</taxon>
        <taxon>Arachnida</taxon>
        <taxon>Acari</taxon>
        <taxon>Parasitiformes</taxon>
        <taxon>Ixodida</taxon>
        <taxon>Ixodoidea</taxon>
        <taxon>Ixodidae</taxon>
        <taxon>Rhipicephalinae</taxon>
        <taxon>Rhipicephalus</taxon>
        <taxon>Boophilus</taxon>
    </lineage>
</organism>
<sequence>MKKGGLLTLISRTRLARAKLIHEIIHGHSNIDVSAYLTFDQTRTTRQKHPMRFNEYSFNTNCFKYSFFPLATNEWNKLDPSISSTTELAKFLTLVENELCIMQTKSPG</sequence>
<reference evidence="1" key="1">
    <citation type="submission" date="2019-09" db="EMBL/GenBank/DDBJ databases">
        <title>Organ-specific transcriptomic study of the physiology of the cattle tick, Rhipicephalus microplus.</title>
        <authorList>
            <person name="Tirloni L."/>
            <person name="Braz G."/>
            <person name="Gandara A.C.P."/>
            <person name="Sabadin G.A."/>
            <person name="da Silva R.M."/>
            <person name="Guizzo M.G."/>
            <person name="Machado J.A."/>
            <person name="Costa E.P."/>
            <person name="Gomes H.F."/>
            <person name="Moraes J."/>
            <person name="Mota M.B.S."/>
            <person name="Mesquita R.D."/>
            <person name="Alvarenga P.H."/>
            <person name="Alves F."/>
            <person name="Seixas A."/>
            <person name="da Fonseca R.N."/>
            <person name="Fogaca A."/>
            <person name="Logullo C."/>
            <person name="Tanaka A."/>
            <person name="Daffre S."/>
            <person name="Termignoni C."/>
            <person name="Vaz I.S.Jr."/>
            <person name="Oliveira P.L."/>
            <person name="Ribeiro J.M."/>
        </authorList>
    </citation>
    <scope>NUCLEOTIDE SEQUENCE</scope>
    <source>
        <strain evidence="1">Porto Alegre</strain>
    </source>
</reference>
<accession>A0A6M2CQ82</accession>
<dbReference type="EMBL" id="GHWJ01002993">
    <property type="protein sequence ID" value="NOV35730.1"/>
    <property type="molecule type" value="Transcribed_RNA"/>
</dbReference>
<proteinExistence type="predicted"/>
<name>A0A6M2CQ82_RHIMP</name>
<protein>
    <submittedName>
        <fullName evidence="1">Putative tick transposon</fullName>
    </submittedName>
</protein>
<dbReference type="AlphaFoldDB" id="A0A6M2CQ82"/>